<evidence type="ECO:0000256" key="8">
    <source>
        <dbReference type="ARBA" id="ARBA00023242"/>
    </source>
</evidence>
<dbReference type="Pfam" id="PF23233">
    <property type="entry name" value="HAT_Syf1_CNRKL1_N"/>
    <property type="match status" value="1"/>
</dbReference>
<feature type="region of interest" description="Disordered" evidence="13">
    <location>
        <begin position="359"/>
        <end position="431"/>
    </location>
</feature>
<dbReference type="FunFam" id="1.25.40.10:FF:000023">
    <property type="entry name" value="Pre-mRNA-splicing factor SYF1"/>
    <property type="match status" value="1"/>
</dbReference>
<evidence type="ECO:0000256" key="3">
    <source>
        <dbReference type="ARBA" id="ARBA00011524"/>
    </source>
</evidence>
<feature type="region of interest" description="Disordered" evidence="13">
    <location>
        <begin position="992"/>
        <end position="1023"/>
    </location>
</feature>
<feature type="domain" description="Pre-mRNA-splicing factor SYF1 central HAT repeats" evidence="14">
    <location>
        <begin position="430"/>
        <end position="583"/>
    </location>
</feature>
<feature type="compositionally biased region" description="Acidic residues" evidence="13">
    <location>
        <begin position="1013"/>
        <end position="1023"/>
    </location>
</feature>
<accession>F4RFN6</accession>
<dbReference type="AlphaFoldDB" id="F4RFN6"/>
<dbReference type="OrthoDB" id="10067343at2759"/>
<keyword evidence="18" id="KW-1185">Reference proteome</keyword>
<dbReference type="KEGG" id="mlr:MELLADRAFT_104717"/>
<dbReference type="GO" id="GO:0071014">
    <property type="term" value="C:post-mRNA release spliceosomal complex"/>
    <property type="evidence" value="ECO:0007669"/>
    <property type="project" value="EnsemblFungi"/>
</dbReference>
<gene>
    <name evidence="17" type="ORF">MELLADRAFT_104717</name>
</gene>
<sequence length="1023" mass="118458">MSSNEKKSKTLDSFTSIFPITAELSTLFNSIDCLSNDPEHLLAEQDLLINPNNQTQWLNHIKNLTESIQREILEQRGKIDEIEIELLGQNLSSEIGRKGYQILVSVYERCLIYFPQSFQLWNDYLQMRQSFILGKPTHKFNPKVNKKRRSDGTNGEGLNVLDYLMKKDEELEENERDMDGGQWEGWLDSSLGWCEWKALASAHERALIWLPKMPRLWLSYLTLLTHPACPAPLSLSHTRHTFDRALRTLPHSLHERIWKPYLRWSEKVAGGETCVRVWRRYLSVDPSLTAHYVEFLRPHKALIAAKLLLGLVRKARKGKYKSPDGKSPYQMLIEFMELCERFPNQIGINLKTMERMRLQASEPKVTEESSKVPNDSSAPQPADGSAPFQGLVRFAGPPTAVQGKGWTPRPDPRLADQTEAYDPNTDPSNPQKLDIEKIIELEGFNVYKDQLGLIYSNLATYWIKKTEFEKAKEVFETGISKVLTIRDFTTIFDAYAEFSEQYISSLMESISNEEEDNEEEEKELDLKMKQFEELMDRRPFLVNDVLLRRNPNDVQEWEKRIVLFDKDQDEKIVETYVKAIETINPKKATANFNQLFVNFAKWYEESGLSANMGTDDGGEGVPDLVNARKVFERAVKVNFQRVDDLAEIWIEWAEMEVRNENYTEALKVMQRATMIPVDWKKKQISFHDESLPVQSRLFKSLKLWSFRVDLEESIGTVESTQKAYDSIFELKIANAQIVINYANFLEENEYWEESFKVYERGIELFSFPIVFEIWNTYLIRFIKRYQGNKIERARDLFEQALENCPEKFIKPIFLLYAELEENYGLAKRAMSVLERATTKVALTERFDMFTYYIAKATENFGLPATRSIYQRAIECLPNNQTAEMCLRFASLEQKLGEIDRARAIYAHASQFCDPRTAPEFWETYHTFEIQHGSEDTFREMLRIKRAVQASFNTETSYLAAKAAAARAGTLKVLQQQDAMTQLANGAQEKPTMAFVPSSKNPVVAEEEKSGNADEIEIDDEDEE</sequence>
<dbReference type="EMBL" id="GL883099">
    <property type="protein sequence ID" value="EGG08843.1"/>
    <property type="molecule type" value="Genomic_DNA"/>
</dbReference>
<evidence type="ECO:0000256" key="9">
    <source>
        <dbReference type="ARBA" id="ARBA00037272"/>
    </source>
</evidence>
<dbReference type="eggNOG" id="KOG2047">
    <property type="taxonomic scope" value="Eukaryota"/>
</dbReference>
<dbReference type="GO" id="GO:0000974">
    <property type="term" value="C:Prp19 complex"/>
    <property type="evidence" value="ECO:0007669"/>
    <property type="project" value="EnsemblFungi"/>
</dbReference>
<evidence type="ECO:0000256" key="12">
    <source>
        <dbReference type="SAM" id="Coils"/>
    </source>
</evidence>
<dbReference type="InterPro" id="IPR045075">
    <property type="entry name" value="Syf1-like"/>
</dbReference>
<dbReference type="SUPFAM" id="SSF48452">
    <property type="entry name" value="TPR-like"/>
    <property type="match status" value="2"/>
</dbReference>
<dbReference type="Pfam" id="PF23220">
    <property type="entry name" value="HAT_Syf1_M"/>
    <property type="match status" value="1"/>
</dbReference>
<comment type="similarity">
    <text evidence="2">Belongs to the crooked-neck family.</text>
</comment>
<evidence type="ECO:0000256" key="2">
    <source>
        <dbReference type="ARBA" id="ARBA00008644"/>
    </source>
</evidence>
<evidence type="ECO:0000256" key="10">
    <source>
        <dbReference type="ARBA" id="ARBA00039472"/>
    </source>
</evidence>
<dbReference type="Gene3D" id="1.25.40.10">
    <property type="entry name" value="Tetratricopeptide repeat domain"/>
    <property type="match status" value="4"/>
</dbReference>
<organism evidence="18">
    <name type="scientific">Melampsora larici-populina (strain 98AG31 / pathotype 3-4-7)</name>
    <name type="common">Poplar leaf rust fungus</name>
    <dbReference type="NCBI Taxonomy" id="747676"/>
    <lineage>
        <taxon>Eukaryota</taxon>
        <taxon>Fungi</taxon>
        <taxon>Dikarya</taxon>
        <taxon>Basidiomycota</taxon>
        <taxon>Pucciniomycotina</taxon>
        <taxon>Pucciniomycetes</taxon>
        <taxon>Pucciniales</taxon>
        <taxon>Melampsoraceae</taxon>
        <taxon>Melampsora</taxon>
    </lineage>
</organism>
<dbReference type="VEuPathDB" id="FungiDB:MELLADRAFT_104717"/>
<keyword evidence="5" id="KW-0747">Spliceosome</keyword>
<feature type="coiled-coil region" evidence="12">
    <location>
        <begin position="503"/>
        <end position="537"/>
    </location>
</feature>
<dbReference type="InterPro" id="IPR056350">
    <property type="entry name" value="HAT_Syf1_central"/>
</dbReference>
<evidence type="ECO:0000256" key="5">
    <source>
        <dbReference type="ARBA" id="ARBA00022728"/>
    </source>
</evidence>
<dbReference type="InterPro" id="IPR003107">
    <property type="entry name" value="HAT"/>
</dbReference>
<dbReference type="FunCoup" id="F4RFN6">
    <property type="interactions" value="720"/>
</dbReference>
<dbReference type="SMART" id="SM00386">
    <property type="entry name" value="HAT"/>
    <property type="match status" value="12"/>
</dbReference>
<evidence type="ECO:0000256" key="4">
    <source>
        <dbReference type="ARBA" id="ARBA00022664"/>
    </source>
</evidence>
<feature type="domain" description="Pre-mRNA-splicing factor Syf1-like N-terminal HAT-repeats" evidence="16">
    <location>
        <begin position="195"/>
        <end position="286"/>
    </location>
</feature>
<dbReference type="STRING" id="747676.F4RFN6"/>
<comment type="function">
    <text evidence="9">Involved in pre-mRNA splicing and cell cycle progression.</text>
</comment>
<evidence type="ECO:0000313" key="18">
    <source>
        <dbReference type="Proteomes" id="UP000001072"/>
    </source>
</evidence>
<dbReference type="InterPro" id="IPR011990">
    <property type="entry name" value="TPR-like_helical_dom_sf"/>
</dbReference>
<dbReference type="InterPro" id="IPR055433">
    <property type="entry name" value="HAT_Syf1-like_N"/>
</dbReference>
<keyword evidence="4" id="KW-0507">mRNA processing</keyword>
<dbReference type="GO" id="GO:0071007">
    <property type="term" value="C:U2-type catalytic step 2 spliceosome"/>
    <property type="evidence" value="ECO:0007669"/>
    <property type="project" value="TreeGrafter"/>
</dbReference>
<dbReference type="Pfam" id="PF23231">
    <property type="entry name" value="HAT_Syf1_CNRKL1_C"/>
    <property type="match status" value="1"/>
</dbReference>
<evidence type="ECO:0000256" key="1">
    <source>
        <dbReference type="ARBA" id="ARBA00004123"/>
    </source>
</evidence>
<dbReference type="GO" id="GO:0000349">
    <property type="term" value="P:generation of catalytic spliceosome for first transesterification step"/>
    <property type="evidence" value="ECO:0007669"/>
    <property type="project" value="TreeGrafter"/>
</dbReference>
<proteinExistence type="inferred from homology"/>
<evidence type="ECO:0000259" key="14">
    <source>
        <dbReference type="Pfam" id="PF23220"/>
    </source>
</evidence>
<dbReference type="PANTHER" id="PTHR11246">
    <property type="entry name" value="PRE-MRNA SPLICING FACTOR"/>
    <property type="match status" value="1"/>
</dbReference>
<dbReference type="GeneID" id="18922374"/>
<name>F4RFN6_MELLP</name>
<dbReference type="FunFam" id="1.25.40.10:FF:000038">
    <property type="entry name" value="Putative pre-mRNA-splicing factor SYF1"/>
    <property type="match status" value="1"/>
</dbReference>
<evidence type="ECO:0000313" key="17">
    <source>
        <dbReference type="EMBL" id="EGG08843.1"/>
    </source>
</evidence>
<protein>
    <recommendedName>
        <fullName evidence="10">Pre-mRNA-splicing factor SYF1</fullName>
    </recommendedName>
    <alternativeName>
        <fullName evidence="11">Pre-mRNA-splicing factor syf1</fullName>
    </alternativeName>
</protein>
<evidence type="ECO:0000256" key="11">
    <source>
        <dbReference type="ARBA" id="ARBA00067212"/>
    </source>
</evidence>
<keyword evidence="12" id="KW-0175">Coiled coil</keyword>
<evidence type="ECO:0000259" key="16">
    <source>
        <dbReference type="Pfam" id="PF23233"/>
    </source>
</evidence>
<dbReference type="Proteomes" id="UP000001072">
    <property type="component" value="Unassembled WGS sequence"/>
</dbReference>
<dbReference type="PANTHER" id="PTHR11246:SF5">
    <property type="entry name" value="PRE-MRNA-SPLICING FACTOR SYF1"/>
    <property type="match status" value="1"/>
</dbReference>
<feature type="domain" description="Pre-mRNA-splicing factor Syf1/CRNKL1-like C-terminal HAT-repeats" evidence="15">
    <location>
        <begin position="585"/>
        <end position="993"/>
    </location>
</feature>
<keyword evidence="6" id="KW-0677">Repeat</keyword>
<keyword evidence="8" id="KW-0539">Nucleus</keyword>
<dbReference type="FunFam" id="1.25.40.10:FF:000137">
    <property type="entry name" value="Pre-mRNA-splicing factor syf1"/>
    <property type="match status" value="1"/>
</dbReference>
<comment type="subcellular location">
    <subcellularLocation>
        <location evidence="1">Nucleus</location>
    </subcellularLocation>
</comment>
<dbReference type="InterPro" id="IPR055430">
    <property type="entry name" value="HAT_Syf1_CNRKL1_C"/>
</dbReference>
<evidence type="ECO:0000256" key="13">
    <source>
        <dbReference type="SAM" id="MobiDB-lite"/>
    </source>
</evidence>
<dbReference type="RefSeq" id="XP_007407817.1">
    <property type="nucleotide sequence ID" value="XM_007407755.1"/>
</dbReference>
<reference evidence="18" key="1">
    <citation type="journal article" date="2011" name="Proc. Natl. Acad. Sci. U.S.A.">
        <title>Obligate biotrophy features unraveled by the genomic analysis of rust fungi.</title>
        <authorList>
            <person name="Duplessis S."/>
            <person name="Cuomo C.A."/>
            <person name="Lin Y.-C."/>
            <person name="Aerts A."/>
            <person name="Tisserant E."/>
            <person name="Veneault-Fourrey C."/>
            <person name="Joly D.L."/>
            <person name="Hacquard S."/>
            <person name="Amselem J."/>
            <person name="Cantarel B.L."/>
            <person name="Chiu R."/>
            <person name="Coutinho P.M."/>
            <person name="Feau N."/>
            <person name="Field M."/>
            <person name="Frey P."/>
            <person name="Gelhaye E."/>
            <person name="Goldberg J."/>
            <person name="Grabherr M.G."/>
            <person name="Kodira C.D."/>
            <person name="Kohler A."/>
            <person name="Kuees U."/>
            <person name="Lindquist E.A."/>
            <person name="Lucas S.M."/>
            <person name="Mago R."/>
            <person name="Mauceli E."/>
            <person name="Morin E."/>
            <person name="Murat C."/>
            <person name="Pangilinan J.L."/>
            <person name="Park R."/>
            <person name="Pearson M."/>
            <person name="Quesneville H."/>
            <person name="Rouhier N."/>
            <person name="Sakthikumar S."/>
            <person name="Salamov A.A."/>
            <person name="Schmutz J."/>
            <person name="Selles B."/>
            <person name="Shapiro H."/>
            <person name="Tanguay P."/>
            <person name="Tuskan G.A."/>
            <person name="Henrissat B."/>
            <person name="Van de Peer Y."/>
            <person name="Rouze P."/>
            <person name="Ellis J.G."/>
            <person name="Dodds P.N."/>
            <person name="Schein J.E."/>
            <person name="Zhong S."/>
            <person name="Hamelin R.C."/>
            <person name="Grigoriev I.V."/>
            <person name="Szabo L.J."/>
            <person name="Martin F."/>
        </authorList>
    </citation>
    <scope>NUCLEOTIDE SEQUENCE [LARGE SCALE GENOMIC DNA]</scope>
    <source>
        <strain evidence="18">98AG31 / pathotype 3-4-7</strain>
    </source>
</reference>
<keyword evidence="7" id="KW-0508">mRNA splicing</keyword>
<dbReference type="HOGENOM" id="CLU_007736_1_0_1"/>
<dbReference type="InParanoid" id="F4RFN6"/>
<evidence type="ECO:0000256" key="6">
    <source>
        <dbReference type="ARBA" id="ARBA00022737"/>
    </source>
</evidence>
<evidence type="ECO:0000256" key="7">
    <source>
        <dbReference type="ARBA" id="ARBA00023187"/>
    </source>
</evidence>
<evidence type="ECO:0000259" key="15">
    <source>
        <dbReference type="Pfam" id="PF23231"/>
    </source>
</evidence>
<comment type="subunit">
    <text evidence="3">Associated with the spliceosome.</text>
</comment>